<dbReference type="InterPro" id="IPR027417">
    <property type="entry name" value="P-loop_NTPase"/>
</dbReference>
<dbReference type="PROSITE" id="PS50893">
    <property type="entry name" value="ABC_TRANSPORTER_2"/>
    <property type="match status" value="1"/>
</dbReference>
<dbReference type="GO" id="GO:0022857">
    <property type="term" value="F:transmembrane transporter activity"/>
    <property type="evidence" value="ECO:0007669"/>
    <property type="project" value="UniProtKB-ARBA"/>
</dbReference>
<reference evidence="6 7" key="1">
    <citation type="submission" date="2016-10" db="EMBL/GenBank/DDBJ databases">
        <authorList>
            <person name="de Groot N.N."/>
        </authorList>
    </citation>
    <scope>NUCLEOTIDE SEQUENCE [LARGE SCALE GENOMIC DNA]</scope>
    <source>
        <strain evidence="6 7">DSM 5522</strain>
    </source>
</reference>
<dbReference type="SMART" id="SM00382">
    <property type="entry name" value="AAA"/>
    <property type="match status" value="1"/>
</dbReference>
<dbReference type="GO" id="GO:0016887">
    <property type="term" value="F:ATP hydrolysis activity"/>
    <property type="evidence" value="ECO:0007669"/>
    <property type="project" value="InterPro"/>
</dbReference>
<keyword evidence="7" id="KW-1185">Reference proteome</keyword>
<keyword evidence="4 6" id="KW-0067">ATP-binding</keyword>
<dbReference type="Proteomes" id="UP000198838">
    <property type="component" value="Unassembled WGS sequence"/>
</dbReference>
<protein>
    <submittedName>
        <fullName evidence="6">Putative ABC transport system ATP-binding protein</fullName>
    </submittedName>
</protein>
<organism evidence="6 7">
    <name type="scientific">Acetitomaculum ruminis DSM 5522</name>
    <dbReference type="NCBI Taxonomy" id="1120918"/>
    <lineage>
        <taxon>Bacteria</taxon>
        <taxon>Bacillati</taxon>
        <taxon>Bacillota</taxon>
        <taxon>Clostridia</taxon>
        <taxon>Lachnospirales</taxon>
        <taxon>Lachnospiraceae</taxon>
        <taxon>Acetitomaculum</taxon>
    </lineage>
</organism>
<dbReference type="AlphaFoldDB" id="A0A1I0Y9A9"/>
<dbReference type="InterPro" id="IPR017911">
    <property type="entry name" value="MacB-like_ATP-bd"/>
</dbReference>
<evidence type="ECO:0000256" key="3">
    <source>
        <dbReference type="ARBA" id="ARBA00022741"/>
    </source>
</evidence>
<evidence type="ECO:0000256" key="4">
    <source>
        <dbReference type="ARBA" id="ARBA00022840"/>
    </source>
</evidence>
<evidence type="ECO:0000259" key="5">
    <source>
        <dbReference type="PROSITE" id="PS50893"/>
    </source>
</evidence>
<dbReference type="EMBL" id="FOJY01000009">
    <property type="protein sequence ID" value="SFB09346.1"/>
    <property type="molecule type" value="Genomic_DNA"/>
</dbReference>
<feature type="domain" description="ABC transporter" evidence="5">
    <location>
        <begin position="7"/>
        <end position="244"/>
    </location>
</feature>
<sequence>MSLLEVNHIKKVYKTRFGGNEVTALKDVHFSVEEGEFVAIMGESGSGKTTLLNIMAALDVPSGGSVLVDGKDFSKLKDKERTMFRRENLGFIFQDFNLLDNFSLEDNILLPLVLEGKNYDEMESRMIPIVENLEIRDIVKKYPYEVSGGQKQRAAIARALITNPRILLADEPTGALDSKASTNLLSQLRKINKKGQTILMVTHSNVAASYADRVMFIKDGEVFHQLYKGAMTKNEMLDKICDSVTVLMRGGDDSE</sequence>
<accession>A0A1I0Y9A9</accession>
<dbReference type="RefSeq" id="WP_092872163.1">
    <property type="nucleotide sequence ID" value="NZ_FOJY01000009.1"/>
</dbReference>
<dbReference type="PANTHER" id="PTHR42798">
    <property type="entry name" value="LIPOPROTEIN-RELEASING SYSTEM ATP-BINDING PROTEIN LOLD"/>
    <property type="match status" value="1"/>
</dbReference>
<dbReference type="InterPro" id="IPR003593">
    <property type="entry name" value="AAA+_ATPase"/>
</dbReference>
<dbReference type="STRING" id="1120918.SAMN05216249_10911"/>
<dbReference type="PANTHER" id="PTHR42798:SF7">
    <property type="entry name" value="ALPHA-D-RIBOSE 1-METHYLPHOSPHONATE 5-TRIPHOSPHATE SYNTHASE SUBUNIT PHNL"/>
    <property type="match status" value="1"/>
</dbReference>
<dbReference type="InterPro" id="IPR003439">
    <property type="entry name" value="ABC_transporter-like_ATP-bd"/>
</dbReference>
<dbReference type="GO" id="GO:0098796">
    <property type="term" value="C:membrane protein complex"/>
    <property type="evidence" value="ECO:0007669"/>
    <property type="project" value="UniProtKB-ARBA"/>
</dbReference>
<evidence type="ECO:0000313" key="6">
    <source>
        <dbReference type="EMBL" id="SFB09346.1"/>
    </source>
</evidence>
<dbReference type="PROSITE" id="PS00211">
    <property type="entry name" value="ABC_TRANSPORTER_1"/>
    <property type="match status" value="1"/>
</dbReference>
<proteinExistence type="inferred from homology"/>
<evidence type="ECO:0000256" key="1">
    <source>
        <dbReference type="ARBA" id="ARBA00005417"/>
    </source>
</evidence>
<evidence type="ECO:0000256" key="2">
    <source>
        <dbReference type="ARBA" id="ARBA00022448"/>
    </source>
</evidence>
<keyword evidence="2" id="KW-0813">Transport</keyword>
<dbReference type="SUPFAM" id="SSF52540">
    <property type="entry name" value="P-loop containing nucleoside triphosphate hydrolases"/>
    <property type="match status" value="1"/>
</dbReference>
<name>A0A1I0Y9A9_9FIRM</name>
<keyword evidence="3" id="KW-0547">Nucleotide-binding</keyword>
<dbReference type="OrthoDB" id="9802264at2"/>
<dbReference type="FunFam" id="3.40.50.300:FF:000032">
    <property type="entry name" value="Export ABC transporter ATP-binding protein"/>
    <property type="match status" value="1"/>
</dbReference>
<dbReference type="GO" id="GO:0005524">
    <property type="term" value="F:ATP binding"/>
    <property type="evidence" value="ECO:0007669"/>
    <property type="project" value="UniProtKB-KW"/>
</dbReference>
<dbReference type="Gene3D" id="3.40.50.300">
    <property type="entry name" value="P-loop containing nucleotide triphosphate hydrolases"/>
    <property type="match status" value="1"/>
</dbReference>
<dbReference type="InterPro" id="IPR017871">
    <property type="entry name" value="ABC_transporter-like_CS"/>
</dbReference>
<gene>
    <name evidence="6" type="ORF">SAMN05216249_10911</name>
</gene>
<evidence type="ECO:0000313" key="7">
    <source>
        <dbReference type="Proteomes" id="UP000198838"/>
    </source>
</evidence>
<dbReference type="Pfam" id="PF00005">
    <property type="entry name" value="ABC_tran"/>
    <property type="match status" value="1"/>
</dbReference>
<comment type="similarity">
    <text evidence="1">Belongs to the ABC transporter superfamily.</text>
</comment>
<dbReference type="CDD" id="cd03255">
    <property type="entry name" value="ABC_MJ0796_LolCDE_FtsE"/>
    <property type="match status" value="1"/>
</dbReference>